<sequence>MTISLARVDSRLLHGQVATVWTKTVRPNRILVVSDDVVQDQLRKTLIVQAAPADVKANVISVDKMAKIFHDPRFDSFRVLLLTENLTDMYRLFEAGVDLRGSGVNVGNLAFSSGKTMLTDSVAADATDVQVAHKLMTQGVTVTAQTVPSDRPQDFLNLATKKGLA</sequence>
<evidence type="ECO:0000256" key="6">
    <source>
        <dbReference type="ARBA" id="ARBA00022683"/>
    </source>
</evidence>
<organism evidence="9 10">
    <name type="scientific">Levilactobacillus senmaizukei DSM 21775 = NBRC 103853</name>
    <dbReference type="NCBI Taxonomy" id="1423803"/>
    <lineage>
        <taxon>Bacteria</taxon>
        <taxon>Bacillati</taxon>
        <taxon>Bacillota</taxon>
        <taxon>Bacilli</taxon>
        <taxon>Lactobacillales</taxon>
        <taxon>Lactobacillaceae</taxon>
        <taxon>Levilactobacillus</taxon>
    </lineage>
</organism>
<evidence type="ECO:0000256" key="7">
    <source>
        <dbReference type="ARBA" id="ARBA00022777"/>
    </source>
</evidence>
<feature type="domain" description="PTS EIIB type-4" evidence="8">
    <location>
        <begin position="1"/>
        <end position="165"/>
    </location>
</feature>
<dbReference type="AlphaFoldDB" id="A0A0R2DPA4"/>
<gene>
    <name evidence="9" type="ORF">FD13_GL000707</name>
</gene>
<dbReference type="PROSITE" id="PS51101">
    <property type="entry name" value="PTS_EIIB_TYPE_4"/>
    <property type="match status" value="1"/>
</dbReference>
<proteinExistence type="predicted"/>
<keyword evidence="3" id="KW-0963">Cytoplasm</keyword>
<dbReference type="PATRIC" id="fig|1423803.3.peg.704"/>
<dbReference type="InterPro" id="IPR004720">
    <property type="entry name" value="PTS_IIB_sorbose-sp"/>
</dbReference>
<keyword evidence="7" id="KW-0418">Kinase</keyword>
<dbReference type="Proteomes" id="UP000051589">
    <property type="component" value="Unassembled WGS sequence"/>
</dbReference>
<evidence type="ECO:0000256" key="1">
    <source>
        <dbReference type="ARBA" id="ARBA00004496"/>
    </source>
</evidence>
<comment type="subcellular location">
    <subcellularLocation>
        <location evidence="1">Cytoplasm</location>
    </subcellularLocation>
</comment>
<dbReference type="GO" id="GO:0008982">
    <property type="term" value="F:protein-N(PI)-phosphohistidine-sugar phosphotransferase activity"/>
    <property type="evidence" value="ECO:0007669"/>
    <property type="project" value="InterPro"/>
</dbReference>
<evidence type="ECO:0000259" key="8">
    <source>
        <dbReference type="PROSITE" id="PS51101"/>
    </source>
</evidence>
<evidence type="ECO:0000256" key="2">
    <source>
        <dbReference type="ARBA" id="ARBA00022448"/>
    </source>
</evidence>
<keyword evidence="10" id="KW-1185">Reference proteome</keyword>
<evidence type="ECO:0000313" key="9">
    <source>
        <dbReference type="EMBL" id="KRN01652.1"/>
    </source>
</evidence>
<dbReference type="Gene3D" id="3.40.35.10">
    <property type="entry name" value="Phosphotransferase system, sorbose subfamily IIB component"/>
    <property type="match status" value="1"/>
</dbReference>
<dbReference type="EMBL" id="AYZH01000017">
    <property type="protein sequence ID" value="KRN01652.1"/>
    <property type="molecule type" value="Genomic_DNA"/>
</dbReference>
<dbReference type="GO" id="GO:0005737">
    <property type="term" value="C:cytoplasm"/>
    <property type="evidence" value="ECO:0007669"/>
    <property type="project" value="UniProtKB-SubCell"/>
</dbReference>
<reference evidence="9 10" key="1">
    <citation type="journal article" date="2015" name="Genome Announc.">
        <title>Expanding the biotechnology potential of lactobacilli through comparative genomics of 213 strains and associated genera.</title>
        <authorList>
            <person name="Sun Z."/>
            <person name="Harris H.M."/>
            <person name="McCann A."/>
            <person name="Guo C."/>
            <person name="Argimon S."/>
            <person name="Zhang W."/>
            <person name="Yang X."/>
            <person name="Jeffery I.B."/>
            <person name="Cooney J.C."/>
            <person name="Kagawa T.F."/>
            <person name="Liu W."/>
            <person name="Song Y."/>
            <person name="Salvetti E."/>
            <person name="Wrobel A."/>
            <person name="Rasinkangas P."/>
            <person name="Parkhill J."/>
            <person name="Rea M.C."/>
            <person name="O'Sullivan O."/>
            <person name="Ritari J."/>
            <person name="Douillard F.P."/>
            <person name="Paul Ross R."/>
            <person name="Yang R."/>
            <person name="Briner A.E."/>
            <person name="Felis G.E."/>
            <person name="de Vos W.M."/>
            <person name="Barrangou R."/>
            <person name="Klaenhammer T.R."/>
            <person name="Caufield P.W."/>
            <person name="Cui Y."/>
            <person name="Zhang H."/>
            <person name="O'Toole P.W."/>
        </authorList>
    </citation>
    <scope>NUCLEOTIDE SEQUENCE [LARGE SCALE GENOMIC DNA]</scope>
    <source>
        <strain evidence="9 10">DSM 21775</strain>
    </source>
</reference>
<name>A0A0R2DPA4_9LACO</name>
<dbReference type="STRING" id="1423803.FD13_GL000707"/>
<accession>A0A0R2DPA4</accession>
<evidence type="ECO:0000256" key="3">
    <source>
        <dbReference type="ARBA" id="ARBA00022490"/>
    </source>
</evidence>
<dbReference type="InterPro" id="IPR036667">
    <property type="entry name" value="PTS_IIB_sorbose-sp_sf"/>
</dbReference>
<dbReference type="SUPFAM" id="SSF52728">
    <property type="entry name" value="PTS IIb component"/>
    <property type="match status" value="1"/>
</dbReference>
<keyword evidence="5" id="KW-0808">Transferase</keyword>
<keyword evidence="4" id="KW-0762">Sugar transport</keyword>
<protein>
    <submittedName>
        <fullName evidence="9">PTS family porter, mannose fructose-specific component IIB</fullName>
    </submittedName>
</protein>
<evidence type="ECO:0000256" key="4">
    <source>
        <dbReference type="ARBA" id="ARBA00022597"/>
    </source>
</evidence>
<comment type="caution">
    <text evidence="9">The sequence shown here is derived from an EMBL/GenBank/DDBJ whole genome shotgun (WGS) entry which is preliminary data.</text>
</comment>
<evidence type="ECO:0000256" key="5">
    <source>
        <dbReference type="ARBA" id="ARBA00022679"/>
    </source>
</evidence>
<keyword evidence="6" id="KW-0598">Phosphotransferase system</keyword>
<evidence type="ECO:0000313" key="10">
    <source>
        <dbReference type="Proteomes" id="UP000051589"/>
    </source>
</evidence>
<dbReference type="GO" id="GO:0016301">
    <property type="term" value="F:kinase activity"/>
    <property type="evidence" value="ECO:0007669"/>
    <property type="project" value="UniProtKB-KW"/>
</dbReference>
<keyword evidence="2" id="KW-0813">Transport</keyword>
<dbReference type="GO" id="GO:0009401">
    <property type="term" value="P:phosphoenolpyruvate-dependent sugar phosphotransferase system"/>
    <property type="evidence" value="ECO:0007669"/>
    <property type="project" value="UniProtKB-KW"/>
</dbReference>
<dbReference type="Pfam" id="PF03830">
    <property type="entry name" value="PTSIIB_sorb"/>
    <property type="match status" value="1"/>
</dbReference>
<dbReference type="CDD" id="cd00001">
    <property type="entry name" value="PTS_IIB_man"/>
    <property type="match status" value="1"/>
</dbReference>